<evidence type="ECO:0000313" key="3">
    <source>
        <dbReference type="Proteomes" id="UP001223586"/>
    </source>
</evidence>
<dbReference type="SMART" id="SM00530">
    <property type="entry name" value="HTH_XRE"/>
    <property type="match status" value="1"/>
</dbReference>
<reference evidence="2 3" key="1">
    <citation type="submission" date="2023-07" db="EMBL/GenBank/DDBJ databases">
        <title>Genomic Encyclopedia of Type Strains, Phase IV (KMG-IV): sequencing the most valuable type-strain genomes for metagenomic binning, comparative biology and taxonomic classification.</title>
        <authorList>
            <person name="Goeker M."/>
        </authorList>
    </citation>
    <scope>NUCLEOTIDE SEQUENCE [LARGE SCALE GENOMIC DNA]</scope>
    <source>
        <strain evidence="2 3">DSM 23837</strain>
    </source>
</reference>
<dbReference type="InterPro" id="IPR001387">
    <property type="entry name" value="Cro/C1-type_HTH"/>
</dbReference>
<sequence length="78" mass="8981">MDLVIEVKLKKLLKDRGLDQKQLAKMSGLTERTISELANGKMKRYPKEVLEKIIGTLDIRDIRELIDLVPKEDIDTCN</sequence>
<name>A0ABT9WMC8_9BACI</name>
<evidence type="ECO:0000259" key="1">
    <source>
        <dbReference type="PROSITE" id="PS50943"/>
    </source>
</evidence>
<protein>
    <submittedName>
        <fullName evidence="2">Transcriptional regulator</fullName>
    </submittedName>
</protein>
<dbReference type="Pfam" id="PF13443">
    <property type="entry name" value="HTH_26"/>
    <property type="match status" value="1"/>
</dbReference>
<dbReference type="RefSeq" id="WP_307225830.1">
    <property type="nucleotide sequence ID" value="NZ_JAUSTT010000001.1"/>
</dbReference>
<organism evidence="2 3">
    <name type="scientific">Bacillus chungangensis</name>
    <dbReference type="NCBI Taxonomy" id="587633"/>
    <lineage>
        <taxon>Bacteria</taxon>
        <taxon>Bacillati</taxon>
        <taxon>Bacillota</taxon>
        <taxon>Bacilli</taxon>
        <taxon>Bacillales</taxon>
        <taxon>Bacillaceae</taxon>
        <taxon>Bacillus</taxon>
    </lineage>
</organism>
<comment type="caution">
    <text evidence="2">The sequence shown here is derived from an EMBL/GenBank/DDBJ whole genome shotgun (WGS) entry which is preliminary data.</text>
</comment>
<dbReference type="Proteomes" id="UP001223586">
    <property type="component" value="Unassembled WGS sequence"/>
</dbReference>
<proteinExistence type="predicted"/>
<keyword evidence="3" id="KW-1185">Reference proteome</keyword>
<feature type="domain" description="HTH cro/C1-type" evidence="1">
    <location>
        <begin position="9"/>
        <end position="65"/>
    </location>
</feature>
<evidence type="ECO:0000313" key="2">
    <source>
        <dbReference type="EMBL" id="MDQ0174396.1"/>
    </source>
</evidence>
<gene>
    <name evidence="2" type="ORF">J2S08_000227</name>
</gene>
<dbReference type="SUPFAM" id="SSF47413">
    <property type="entry name" value="lambda repressor-like DNA-binding domains"/>
    <property type="match status" value="1"/>
</dbReference>
<accession>A0ABT9WMC8</accession>
<dbReference type="EMBL" id="JAUSTT010000001">
    <property type="protein sequence ID" value="MDQ0174396.1"/>
    <property type="molecule type" value="Genomic_DNA"/>
</dbReference>
<dbReference type="InterPro" id="IPR010982">
    <property type="entry name" value="Lambda_DNA-bd_dom_sf"/>
</dbReference>
<dbReference type="PROSITE" id="PS50943">
    <property type="entry name" value="HTH_CROC1"/>
    <property type="match status" value="1"/>
</dbReference>
<dbReference type="Gene3D" id="1.10.260.40">
    <property type="entry name" value="lambda repressor-like DNA-binding domains"/>
    <property type="match status" value="1"/>
</dbReference>
<dbReference type="CDD" id="cd00093">
    <property type="entry name" value="HTH_XRE"/>
    <property type="match status" value="1"/>
</dbReference>